<protein>
    <submittedName>
        <fullName evidence="1">Formylmethanofuran dehydrogenase subunit C</fullName>
    </submittedName>
</protein>
<dbReference type="InterPro" id="IPR036485">
    <property type="entry name" value="Glu_synth_asu_C_sf"/>
</dbReference>
<dbReference type="GO" id="GO:0018493">
    <property type="term" value="F:formylmethanofuran dehydrogenase activity"/>
    <property type="evidence" value="ECO:0007669"/>
    <property type="project" value="InterPro"/>
</dbReference>
<dbReference type="GO" id="GO:0046914">
    <property type="term" value="F:transition metal ion binding"/>
    <property type="evidence" value="ECO:0007669"/>
    <property type="project" value="InterPro"/>
</dbReference>
<sequence>MKPLVFTLRSEPAQRLDLSKLTPDRLLGKSVKEIEAIDLATTKAAVKVGDVFKLRAGDPHELRFEGGSERFDLLGAKLLAGYSIHVNGDVGMGLGRQAQGGAIAVRGDAGAYVASGMTAGRIEIDGDAGDFLCGPLAGELAGMSGGRVIVRGSVGNRAGDRLRRGIVVIEGDAGEDLGSRAIAGTIVLLGHAAGRLGYLNKRASLVLSQRRDFGPTYVDCGAHNFSFAKLFARALNEDSRRAARLLNQRLQRYAGDTAVYGKGEILTPA</sequence>
<dbReference type="Gene3D" id="2.160.20.60">
    <property type="entry name" value="Glutamate synthase, alpha subunit, C-terminal domain"/>
    <property type="match status" value="1"/>
</dbReference>
<dbReference type="NCBIfam" id="TIGR03122">
    <property type="entry name" value="one_C_dehyd_C"/>
    <property type="match status" value="1"/>
</dbReference>
<dbReference type="InterPro" id="IPR017550">
    <property type="entry name" value="Formylmethanofuran_DH_suC"/>
</dbReference>
<organism evidence="1 2">
    <name type="scientific">Methylocystis bryophila</name>
    <dbReference type="NCBI Taxonomy" id="655015"/>
    <lineage>
        <taxon>Bacteria</taxon>
        <taxon>Pseudomonadati</taxon>
        <taxon>Pseudomonadota</taxon>
        <taxon>Alphaproteobacteria</taxon>
        <taxon>Hyphomicrobiales</taxon>
        <taxon>Methylocystaceae</taxon>
        <taxon>Methylocystis</taxon>
    </lineage>
</organism>
<dbReference type="Proteomes" id="UP000193978">
    <property type="component" value="Chromosome"/>
</dbReference>
<reference evidence="1 2" key="1">
    <citation type="submission" date="2017-02" db="EMBL/GenBank/DDBJ databases">
        <authorList>
            <person name="Peterson S.W."/>
        </authorList>
    </citation>
    <scope>NUCLEOTIDE SEQUENCE [LARGE SCALE GENOMIC DNA]</scope>
    <source>
        <strain evidence="1 2">S285</strain>
    </source>
</reference>
<dbReference type="OrthoDB" id="7302713at2"/>
<dbReference type="STRING" id="655015.B1812_16150"/>
<proteinExistence type="predicted"/>
<dbReference type="RefSeq" id="WP_085772487.1">
    <property type="nucleotide sequence ID" value="NZ_AP027149.1"/>
</dbReference>
<gene>
    <name evidence="1" type="ORF">B1812_16150</name>
</gene>
<name>A0A1W6MXQ6_9HYPH</name>
<dbReference type="PANTHER" id="PTHR39673:SF5">
    <property type="entry name" value="TUNGSTEN-CONTAINING FORMYLMETHANOFURAN DEHYDROGENASE 2 SUBUNIT C"/>
    <property type="match status" value="1"/>
</dbReference>
<dbReference type="EMBL" id="CP019948">
    <property type="protein sequence ID" value="ARN82362.1"/>
    <property type="molecule type" value="Genomic_DNA"/>
</dbReference>
<dbReference type="PANTHER" id="PTHR39673">
    <property type="entry name" value="TUNGSTEN FORMYLMETHANOFURAN DEHYDROGENASE, SUBUNIT C (FWDC)"/>
    <property type="match status" value="1"/>
</dbReference>
<accession>A0A1W6MXQ6</accession>
<dbReference type="SUPFAM" id="SSF69336">
    <property type="entry name" value="Alpha subunit of glutamate synthase, C-terminal domain"/>
    <property type="match status" value="1"/>
</dbReference>
<evidence type="ECO:0000313" key="2">
    <source>
        <dbReference type="Proteomes" id="UP000193978"/>
    </source>
</evidence>
<dbReference type="GO" id="GO:0015948">
    <property type="term" value="P:methanogenesis"/>
    <property type="evidence" value="ECO:0007669"/>
    <property type="project" value="InterPro"/>
</dbReference>
<evidence type="ECO:0000313" key="1">
    <source>
        <dbReference type="EMBL" id="ARN82362.1"/>
    </source>
</evidence>
<dbReference type="AlphaFoldDB" id="A0A1W6MXQ6"/>
<keyword evidence="2" id="KW-1185">Reference proteome</keyword>
<dbReference type="KEGG" id="mbry:B1812_16150"/>